<feature type="repeat" description="Filamin" evidence="3">
    <location>
        <begin position="554"/>
        <end position="624"/>
    </location>
</feature>
<dbReference type="Pfam" id="PF00630">
    <property type="entry name" value="Filamin"/>
    <property type="match status" value="8"/>
</dbReference>
<organism evidence="5 6">
    <name type="scientific">Mya arenaria</name>
    <name type="common">Soft-shell clam</name>
    <dbReference type="NCBI Taxonomy" id="6604"/>
    <lineage>
        <taxon>Eukaryota</taxon>
        <taxon>Metazoa</taxon>
        <taxon>Spiralia</taxon>
        <taxon>Lophotrochozoa</taxon>
        <taxon>Mollusca</taxon>
        <taxon>Bivalvia</taxon>
        <taxon>Autobranchia</taxon>
        <taxon>Heteroconchia</taxon>
        <taxon>Euheterodonta</taxon>
        <taxon>Imparidentia</taxon>
        <taxon>Neoheterodontei</taxon>
        <taxon>Myida</taxon>
        <taxon>Myoidea</taxon>
        <taxon>Myidae</taxon>
        <taxon>Mya</taxon>
    </lineage>
</organism>
<dbReference type="InterPro" id="IPR001298">
    <property type="entry name" value="Filamin/ABP280_rpt"/>
</dbReference>
<feature type="repeat" description="Filamin" evidence="3">
    <location>
        <begin position="626"/>
        <end position="686"/>
    </location>
</feature>
<accession>A0ABY7G0Y5</accession>
<dbReference type="SMART" id="SM00557">
    <property type="entry name" value="IG_FLMN"/>
    <property type="match status" value="6"/>
</dbReference>
<dbReference type="InterPro" id="IPR017868">
    <property type="entry name" value="Filamin/ABP280_repeat-like"/>
</dbReference>
<dbReference type="InterPro" id="IPR014756">
    <property type="entry name" value="Ig_E-set"/>
</dbReference>
<reference evidence="5" key="1">
    <citation type="submission" date="2022-11" db="EMBL/GenBank/DDBJ databases">
        <title>Centuries of genome instability and evolution in soft-shell clam transmissible cancer (bioRxiv).</title>
        <authorList>
            <person name="Hart S.F.M."/>
            <person name="Yonemitsu M.A."/>
            <person name="Giersch R.M."/>
            <person name="Beal B.F."/>
            <person name="Arriagada G."/>
            <person name="Davis B.W."/>
            <person name="Ostrander E.A."/>
            <person name="Goff S.P."/>
            <person name="Metzger M.J."/>
        </authorList>
    </citation>
    <scope>NUCLEOTIDE SEQUENCE</scope>
    <source>
        <strain evidence="5">MELC-2E11</strain>
        <tissue evidence="5">Siphon/mantle</tissue>
    </source>
</reference>
<dbReference type="Proteomes" id="UP001164746">
    <property type="component" value="Chromosome 14"/>
</dbReference>
<dbReference type="SUPFAM" id="SSF81296">
    <property type="entry name" value="E set domains"/>
    <property type="match status" value="8"/>
</dbReference>
<keyword evidence="6" id="KW-1185">Reference proteome</keyword>
<feature type="region of interest" description="Disordered" evidence="4">
    <location>
        <begin position="87"/>
        <end position="130"/>
    </location>
</feature>
<sequence length="687" mass="74172">MPSGKKAIPKIVDNKDGTVTVKYQPQETGLHELHVCYNQQEIPGSPFKFHVDAVNSGFVTAYGPGLSHGVVGVPAVDFPWPLRAHQRPKSNARTTKMEHAPSPTCPQLQGSTTSLSTGEPKQKAQIGRSSEVSLKVTETDISNLTASIRSPSGLEEPCMLKRLPNGHLGISFTPREVGEHLVNVYRNGQHIANSPFKITVGETELGNADKVKVYGKGLEEGMANEVNEFIVDTREAGYGGLSLSIEGPSKADIECHDNEDGTCRVKIGGEPSERITERIMRHRDAVDVTHVGSECELSLKIPGTSPFDMTASVTSPSGVTELCDVVSLDDCHYSIKFVPKEMGVHTVSVKHKDMHIPGSPFQFTVGPIAGGGAHKVHAAGLDEFNIYTREAGAGGLSIAVEGPSKAEVDFEDRKDGSCGVTYIVSEPGEYLISIKFNDEHIPESPFRVPISPSIGDARKISVSALQQKGLAIGKPCSFVVNFNGAPKGRLQARVVSPSGAEEEALVQEIDEGEYVVRFIPRENGPHLVYVSFDGCQIPESPFRIQVGSVHADPGMTAKFIVNTVNAGSGALSVTVEGPSKVKLECREVEDGYEFSYTPTAPGDYLISIKYAGTNIAGSPYKARIEGNNMLFIGMIGPKGPCEELCVKHYPGQPYKITYLVKERGDYMLAIKWGEEHIPGSPFYVKVE</sequence>
<feature type="repeat" description="Filamin" evidence="3">
    <location>
        <begin position="106"/>
        <end position="200"/>
    </location>
</feature>
<evidence type="ECO:0000313" key="6">
    <source>
        <dbReference type="Proteomes" id="UP001164746"/>
    </source>
</evidence>
<feature type="repeat" description="Filamin" evidence="3">
    <location>
        <begin position="368"/>
        <end position="450"/>
    </location>
</feature>
<dbReference type="InterPro" id="IPR044801">
    <property type="entry name" value="Filamin"/>
</dbReference>
<evidence type="ECO:0000256" key="2">
    <source>
        <dbReference type="ARBA" id="ARBA00022737"/>
    </source>
</evidence>
<keyword evidence="2" id="KW-0677">Repeat</keyword>
<feature type="repeat" description="Filamin" evidence="3">
    <location>
        <begin position="452"/>
        <end position="546"/>
    </location>
</feature>
<evidence type="ECO:0000256" key="3">
    <source>
        <dbReference type="PROSITE-ProRule" id="PRU00087"/>
    </source>
</evidence>
<protein>
    <submittedName>
        <fullName evidence="5">FLuncharacterized</fullName>
    </submittedName>
</protein>
<feature type="compositionally biased region" description="Polar residues" evidence="4">
    <location>
        <begin position="105"/>
        <end position="119"/>
    </location>
</feature>
<evidence type="ECO:0000256" key="4">
    <source>
        <dbReference type="SAM" id="MobiDB-lite"/>
    </source>
</evidence>
<feature type="repeat" description="Filamin" evidence="3">
    <location>
        <begin position="203"/>
        <end position="365"/>
    </location>
</feature>
<dbReference type="EMBL" id="CP111025">
    <property type="protein sequence ID" value="WAR26661.1"/>
    <property type="molecule type" value="Genomic_DNA"/>
</dbReference>
<dbReference type="PROSITE" id="PS50194">
    <property type="entry name" value="FILAMIN_REPEAT"/>
    <property type="match status" value="7"/>
</dbReference>
<evidence type="ECO:0000313" key="5">
    <source>
        <dbReference type="EMBL" id="WAR26661.1"/>
    </source>
</evidence>
<evidence type="ECO:0000256" key="1">
    <source>
        <dbReference type="ARBA" id="ARBA00009238"/>
    </source>
</evidence>
<gene>
    <name evidence="5" type="ORF">MAR_012365</name>
</gene>
<dbReference type="InterPro" id="IPR013783">
    <property type="entry name" value="Ig-like_fold"/>
</dbReference>
<dbReference type="PANTHER" id="PTHR38537">
    <property type="entry name" value="JITTERBUG, ISOFORM N"/>
    <property type="match status" value="1"/>
</dbReference>
<name>A0ABY7G0Y5_MYAAR</name>
<dbReference type="Gene3D" id="2.60.40.10">
    <property type="entry name" value="Immunoglobulins"/>
    <property type="match status" value="8"/>
</dbReference>
<feature type="repeat" description="Filamin" evidence="3">
    <location>
        <begin position="1"/>
        <end position="51"/>
    </location>
</feature>
<proteinExistence type="inferred from homology"/>
<dbReference type="PANTHER" id="PTHR38537:SF8">
    <property type="entry name" value="FILAMIN-A"/>
    <property type="match status" value="1"/>
</dbReference>
<comment type="similarity">
    <text evidence="1">Belongs to the filamin family.</text>
</comment>